<organism evidence="2 3">
    <name type="scientific">Membranihabitans marinus</name>
    <dbReference type="NCBI Taxonomy" id="1227546"/>
    <lineage>
        <taxon>Bacteria</taxon>
        <taxon>Pseudomonadati</taxon>
        <taxon>Bacteroidota</taxon>
        <taxon>Saprospiria</taxon>
        <taxon>Saprospirales</taxon>
        <taxon>Saprospiraceae</taxon>
        <taxon>Membranihabitans</taxon>
    </lineage>
</organism>
<dbReference type="AlphaFoldDB" id="A0A953HU93"/>
<comment type="caution">
    <text evidence="2">The sequence shown here is derived from an EMBL/GenBank/DDBJ whole genome shotgun (WGS) entry which is preliminary data.</text>
</comment>
<dbReference type="RefSeq" id="WP_222580089.1">
    <property type="nucleotide sequence ID" value="NZ_JAHVHU010000009.1"/>
</dbReference>
<dbReference type="Proteomes" id="UP000753961">
    <property type="component" value="Unassembled WGS sequence"/>
</dbReference>
<keyword evidence="1" id="KW-1133">Transmembrane helix</keyword>
<accession>A0A953HU93</accession>
<reference evidence="2" key="1">
    <citation type="submission" date="2021-06" db="EMBL/GenBank/DDBJ databases">
        <title>44 bacteria genomes isolated from Dapeng, Shenzhen.</title>
        <authorList>
            <person name="Zheng W."/>
            <person name="Yu S."/>
            <person name="Huang Y."/>
        </authorList>
    </citation>
    <scope>NUCLEOTIDE SEQUENCE</scope>
    <source>
        <strain evidence="2">DP5N28-2</strain>
    </source>
</reference>
<dbReference type="EMBL" id="JAHVHU010000009">
    <property type="protein sequence ID" value="MBY5958550.1"/>
    <property type="molecule type" value="Genomic_DNA"/>
</dbReference>
<name>A0A953HU93_9BACT</name>
<feature type="transmembrane region" description="Helical" evidence="1">
    <location>
        <begin position="35"/>
        <end position="56"/>
    </location>
</feature>
<protein>
    <submittedName>
        <fullName evidence="2">Uncharacterized protein</fullName>
    </submittedName>
</protein>
<evidence type="ECO:0000256" key="1">
    <source>
        <dbReference type="SAM" id="Phobius"/>
    </source>
</evidence>
<sequence length="62" mass="6988">MKNKNINSILWLLAGLGLLLTILPPILVFTRSIEFSLHTTLMTVGMFVWFGARIGIQAMDNR</sequence>
<evidence type="ECO:0000313" key="3">
    <source>
        <dbReference type="Proteomes" id="UP000753961"/>
    </source>
</evidence>
<keyword evidence="1" id="KW-0472">Membrane</keyword>
<keyword evidence="3" id="KW-1185">Reference proteome</keyword>
<feature type="transmembrane region" description="Helical" evidence="1">
    <location>
        <begin position="9"/>
        <end position="29"/>
    </location>
</feature>
<evidence type="ECO:0000313" key="2">
    <source>
        <dbReference type="EMBL" id="MBY5958550.1"/>
    </source>
</evidence>
<gene>
    <name evidence="2" type="ORF">KUV50_10430</name>
</gene>
<keyword evidence="1" id="KW-0812">Transmembrane</keyword>
<proteinExistence type="predicted"/>